<organism evidence="1 2">
    <name type="scientific">Portunus trituberculatus</name>
    <name type="common">Swimming crab</name>
    <name type="synonym">Neptunus trituberculatus</name>
    <dbReference type="NCBI Taxonomy" id="210409"/>
    <lineage>
        <taxon>Eukaryota</taxon>
        <taxon>Metazoa</taxon>
        <taxon>Ecdysozoa</taxon>
        <taxon>Arthropoda</taxon>
        <taxon>Crustacea</taxon>
        <taxon>Multicrustacea</taxon>
        <taxon>Malacostraca</taxon>
        <taxon>Eumalacostraca</taxon>
        <taxon>Eucarida</taxon>
        <taxon>Decapoda</taxon>
        <taxon>Pleocyemata</taxon>
        <taxon>Brachyura</taxon>
        <taxon>Eubrachyura</taxon>
        <taxon>Portunoidea</taxon>
        <taxon>Portunidae</taxon>
        <taxon>Portuninae</taxon>
        <taxon>Portunus</taxon>
    </lineage>
</organism>
<accession>A0A5B7J4W2</accession>
<sequence>MGYLSTHWPKPPSRQDKFGYRVFGYGAAISAPIGRDSRGLSVENGILLPSLRPMLHLLDLHGVKRLDFHNSIMEVSRVGVAGPGWLDQLL</sequence>
<keyword evidence="1" id="KW-0648">Protein biosynthesis</keyword>
<evidence type="ECO:0000313" key="2">
    <source>
        <dbReference type="Proteomes" id="UP000324222"/>
    </source>
</evidence>
<evidence type="ECO:0000313" key="1">
    <source>
        <dbReference type="EMBL" id="MPC91770.1"/>
    </source>
</evidence>
<name>A0A5B7J4W2_PORTR</name>
<protein>
    <submittedName>
        <fullName evidence="1">Negative elongation factor B</fullName>
    </submittedName>
</protein>
<reference evidence="1 2" key="1">
    <citation type="submission" date="2019-05" db="EMBL/GenBank/DDBJ databases">
        <title>Another draft genome of Portunus trituberculatus and its Hox gene families provides insights of decapod evolution.</title>
        <authorList>
            <person name="Jeong J.-H."/>
            <person name="Song I."/>
            <person name="Kim S."/>
            <person name="Choi T."/>
            <person name="Kim D."/>
            <person name="Ryu S."/>
            <person name="Kim W."/>
        </authorList>
    </citation>
    <scope>NUCLEOTIDE SEQUENCE [LARGE SCALE GENOMIC DNA]</scope>
    <source>
        <tissue evidence="1">Muscle</tissue>
    </source>
</reference>
<dbReference type="AlphaFoldDB" id="A0A5B7J4W2"/>
<proteinExistence type="predicted"/>
<comment type="caution">
    <text evidence="1">The sequence shown here is derived from an EMBL/GenBank/DDBJ whole genome shotgun (WGS) entry which is preliminary data.</text>
</comment>
<dbReference type="Proteomes" id="UP000324222">
    <property type="component" value="Unassembled WGS sequence"/>
</dbReference>
<dbReference type="GO" id="GO:0003746">
    <property type="term" value="F:translation elongation factor activity"/>
    <property type="evidence" value="ECO:0007669"/>
    <property type="project" value="UniProtKB-KW"/>
</dbReference>
<gene>
    <name evidence="1" type="primary">NELF-B_0</name>
    <name evidence="1" type="ORF">E2C01_086828</name>
</gene>
<keyword evidence="2" id="KW-1185">Reference proteome</keyword>
<keyword evidence="1" id="KW-0251">Elongation factor</keyword>
<dbReference type="EMBL" id="VSRR010088894">
    <property type="protein sequence ID" value="MPC91770.1"/>
    <property type="molecule type" value="Genomic_DNA"/>
</dbReference>